<dbReference type="InterPro" id="IPR020781">
    <property type="entry name" value="ATPase_OSCP/d_CS"/>
</dbReference>
<dbReference type="InterPro" id="IPR000711">
    <property type="entry name" value="ATPase_OSCP/dsu"/>
</dbReference>
<dbReference type="PANTHER" id="PTHR11910">
    <property type="entry name" value="ATP SYNTHASE DELTA CHAIN"/>
    <property type="match status" value="1"/>
</dbReference>
<evidence type="ECO:0000256" key="5">
    <source>
        <dbReference type="ARBA" id="ARBA00023136"/>
    </source>
</evidence>
<keyword evidence="4 8" id="KW-0406">Ion transport</keyword>
<evidence type="ECO:0000256" key="1">
    <source>
        <dbReference type="ARBA" id="ARBA00004370"/>
    </source>
</evidence>
<comment type="function">
    <text evidence="8">This protein is part of the stalk that links CF(0) to CF(1). It either transmits conformational changes from CF(0) to CF(1) or is implicated in proton conduction.</text>
</comment>
<keyword evidence="3 8" id="KW-0375">Hydrogen ion transport</keyword>
<evidence type="ECO:0000256" key="3">
    <source>
        <dbReference type="ARBA" id="ARBA00022781"/>
    </source>
</evidence>
<evidence type="ECO:0000313" key="10">
    <source>
        <dbReference type="Proteomes" id="UP000321154"/>
    </source>
</evidence>
<dbReference type="HAMAP" id="MF_01416">
    <property type="entry name" value="ATP_synth_delta_bact"/>
    <property type="match status" value="1"/>
</dbReference>
<dbReference type="PROSITE" id="PS00389">
    <property type="entry name" value="ATPASE_DELTA"/>
    <property type="match status" value="1"/>
</dbReference>
<comment type="caution">
    <text evidence="9">The sequence shown here is derived from an EMBL/GenBank/DDBJ whole genome shotgun (WGS) entry which is preliminary data.</text>
</comment>
<proteinExistence type="inferred from homology"/>
<comment type="similarity">
    <text evidence="8">Belongs to the ATPase delta chain family.</text>
</comment>
<dbReference type="RefSeq" id="WP_146851715.1">
    <property type="nucleotide sequence ID" value="NZ_BAAAHR010000002.1"/>
</dbReference>
<dbReference type="Proteomes" id="UP000321154">
    <property type="component" value="Unassembled WGS sequence"/>
</dbReference>
<evidence type="ECO:0000256" key="7">
    <source>
        <dbReference type="ARBA" id="ARBA00023310"/>
    </source>
</evidence>
<dbReference type="Pfam" id="PF00213">
    <property type="entry name" value="OSCP"/>
    <property type="match status" value="1"/>
</dbReference>
<gene>
    <name evidence="8 9" type="primary">atpH</name>
    <name evidence="9" type="ORF">FFA01_00340</name>
</gene>
<keyword evidence="5 8" id="KW-0472">Membrane</keyword>
<evidence type="ECO:0000256" key="8">
    <source>
        <dbReference type="HAMAP-Rule" id="MF_01416"/>
    </source>
</evidence>
<dbReference type="NCBIfam" id="NF009967">
    <property type="entry name" value="PRK13430.1"/>
    <property type="match status" value="1"/>
</dbReference>
<sequence length="264" mass="27371">MGSMSREALGSARSVLADLGGSADLATGEQLLDAGRVIGGSVQLQAYFADPSTDVAVKKQLVDRLFGPFSEAARALLVSVVGSRWSSSDDLLAGIEELGFRVIATTAGPDTSIEGELFAFDAAVRSDAQLELAIGTKLSDGAAKTGLVQRLLGGKASEQTLAIVSHLVSQPRGRRIGELIRTAADIVADQSDELVATVTSASVLDPAHASRLEAGLARQFGRSLRINQVVDPAIIGGLRVQIGDEVIDGTVATKLSLLRLQLAG</sequence>
<comment type="function">
    <text evidence="8">F(1)F(0) ATP synthase produces ATP from ADP in the presence of a proton or sodium gradient. F-type ATPases consist of two structural domains, F(1) containing the extramembraneous catalytic core and F(0) containing the membrane proton channel, linked together by a central stalk and a peripheral stalk. During catalysis, ATP synthesis in the catalytic domain of F(1) is coupled via a rotary mechanism of the central stalk subunits to proton translocation.</text>
</comment>
<keyword evidence="8" id="KW-1003">Cell membrane</keyword>
<evidence type="ECO:0000256" key="2">
    <source>
        <dbReference type="ARBA" id="ARBA00022448"/>
    </source>
</evidence>
<evidence type="ECO:0000313" key="9">
    <source>
        <dbReference type="EMBL" id="GEK81725.1"/>
    </source>
</evidence>
<reference evidence="9 10" key="1">
    <citation type="submission" date="2019-07" db="EMBL/GenBank/DDBJ databases">
        <title>Whole genome shotgun sequence of Frigoribacterium faeni NBRC 103066.</title>
        <authorList>
            <person name="Hosoyama A."/>
            <person name="Uohara A."/>
            <person name="Ohji S."/>
            <person name="Ichikawa N."/>
        </authorList>
    </citation>
    <scope>NUCLEOTIDE SEQUENCE [LARGE SCALE GENOMIC DNA]</scope>
    <source>
        <strain evidence="9 10">NBRC 103066</strain>
    </source>
</reference>
<keyword evidence="7 8" id="KW-0066">ATP synthesis</keyword>
<evidence type="ECO:0000256" key="4">
    <source>
        <dbReference type="ARBA" id="ARBA00023065"/>
    </source>
</evidence>
<evidence type="ECO:0000256" key="6">
    <source>
        <dbReference type="ARBA" id="ARBA00023196"/>
    </source>
</evidence>
<name>A0ABQ0UJP9_9MICO</name>
<accession>A0ABQ0UJP9</accession>
<keyword evidence="2 8" id="KW-0813">Transport</keyword>
<dbReference type="EMBL" id="BJUV01000001">
    <property type="protein sequence ID" value="GEK81725.1"/>
    <property type="molecule type" value="Genomic_DNA"/>
</dbReference>
<keyword evidence="6 8" id="KW-0139">CF(1)</keyword>
<protein>
    <recommendedName>
        <fullName evidence="8">ATP synthase subunit delta</fullName>
    </recommendedName>
    <alternativeName>
        <fullName evidence="8">ATP synthase F(1) sector subunit delta</fullName>
    </alternativeName>
    <alternativeName>
        <fullName evidence="8">F-type ATPase subunit delta</fullName>
        <shortName evidence="8">F-ATPase subunit delta</shortName>
    </alternativeName>
</protein>
<organism evidence="9 10">
    <name type="scientific">Frigoribacterium faeni</name>
    <dbReference type="NCBI Taxonomy" id="145483"/>
    <lineage>
        <taxon>Bacteria</taxon>
        <taxon>Bacillati</taxon>
        <taxon>Actinomycetota</taxon>
        <taxon>Actinomycetes</taxon>
        <taxon>Micrococcales</taxon>
        <taxon>Microbacteriaceae</taxon>
        <taxon>Frigoribacterium</taxon>
    </lineage>
</organism>
<keyword evidence="10" id="KW-1185">Reference proteome</keyword>
<comment type="subcellular location">
    <subcellularLocation>
        <location evidence="8">Cell membrane</location>
        <topology evidence="8">Peripheral membrane protein</topology>
    </subcellularLocation>
    <subcellularLocation>
        <location evidence="1">Membrane</location>
    </subcellularLocation>
</comment>